<reference evidence="2 3" key="1">
    <citation type="submission" date="2024-02" db="EMBL/GenBank/DDBJ databases">
        <title>High-quality chromosome-scale genome assembly of Pensacola bahiagrass (Paspalum notatum Flugge var. saurae).</title>
        <authorList>
            <person name="Vega J.M."/>
            <person name="Podio M."/>
            <person name="Orjuela J."/>
            <person name="Siena L.A."/>
            <person name="Pessino S.C."/>
            <person name="Combes M.C."/>
            <person name="Mariac C."/>
            <person name="Albertini E."/>
            <person name="Pupilli F."/>
            <person name="Ortiz J.P.A."/>
            <person name="Leblanc O."/>
        </authorList>
    </citation>
    <scope>NUCLEOTIDE SEQUENCE [LARGE SCALE GENOMIC DNA]</scope>
    <source>
        <strain evidence="2">R1</strain>
        <tissue evidence="2">Leaf</tissue>
    </source>
</reference>
<feature type="region of interest" description="Disordered" evidence="1">
    <location>
        <begin position="288"/>
        <end position="344"/>
    </location>
</feature>
<dbReference type="PANTHER" id="PTHR33170:SF41">
    <property type="entry name" value="CCHC-TYPE DOMAIN-CONTAINING PROTEIN"/>
    <property type="match status" value="1"/>
</dbReference>
<dbReference type="EMBL" id="CP144754">
    <property type="protein sequence ID" value="WVZ95932.1"/>
    <property type="molecule type" value="Genomic_DNA"/>
</dbReference>
<keyword evidence="3" id="KW-1185">Reference proteome</keyword>
<name>A0AAQ3UT20_PASNO</name>
<organism evidence="2 3">
    <name type="scientific">Paspalum notatum var. saurae</name>
    <dbReference type="NCBI Taxonomy" id="547442"/>
    <lineage>
        <taxon>Eukaryota</taxon>
        <taxon>Viridiplantae</taxon>
        <taxon>Streptophyta</taxon>
        <taxon>Embryophyta</taxon>
        <taxon>Tracheophyta</taxon>
        <taxon>Spermatophyta</taxon>
        <taxon>Magnoliopsida</taxon>
        <taxon>Liliopsida</taxon>
        <taxon>Poales</taxon>
        <taxon>Poaceae</taxon>
        <taxon>PACMAD clade</taxon>
        <taxon>Panicoideae</taxon>
        <taxon>Andropogonodae</taxon>
        <taxon>Paspaleae</taxon>
        <taxon>Paspalinae</taxon>
        <taxon>Paspalum</taxon>
    </lineage>
</organism>
<evidence type="ECO:0000256" key="1">
    <source>
        <dbReference type="SAM" id="MobiDB-lite"/>
    </source>
</evidence>
<feature type="compositionally biased region" description="Polar residues" evidence="1">
    <location>
        <begin position="325"/>
        <end position="339"/>
    </location>
</feature>
<evidence type="ECO:0000313" key="3">
    <source>
        <dbReference type="Proteomes" id="UP001341281"/>
    </source>
</evidence>
<accession>A0AAQ3UT20</accession>
<feature type="compositionally biased region" description="Basic and acidic residues" evidence="1">
    <location>
        <begin position="304"/>
        <end position="323"/>
    </location>
</feature>
<feature type="region of interest" description="Disordered" evidence="1">
    <location>
        <begin position="392"/>
        <end position="420"/>
    </location>
</feature>
<dbReference type="Proteomes" id="UP001341281">
    <property type="component" value="Chromosome 10"/>
</dbReference>
<dbReference type="AlphaFoldDB" id="A0AAQ3UT20"/>
<evidence type="ECO:0008006" key="4">
    <source>
        <dbReference type="Google" id="ProtNLM"/>
    </source>
</evidence>
<dbReference type="PANTHER" id="PTHR33170">
    <property type="entry name" value="DUF4283 DOMAIN-CONTAINING PROTEIN-RELATED"/>
    <property type="match status" value="1"/>
</dbReference>
<sequence length="464" mass="51995">MVLQEVKGWLGRREAIPWLHRIARHCPRAERRRKISMAGRLSLRDALSTPSKDLQGFLEQVDLQLAMQALLCDVCDSDGHVANACPYSKGAKPTAILCGYAVDGLGFYHIPFNGKQKANLDSKDALVKVLEGSLTEAQVTVELERLLPGNFKWVLEKVDQNTFATAFPSEADLHRMILWGPIEAKNVKARMEISEKKDAEEWKYEIPKSWIQFRGLSKELREFPIIWAIGSILGVTQKVDMKFTKANGRPRIRVAVLNPDLIPKFIDVVIGDYVYELQFRVEEGGENAVPSLLDMDSQPEDDGTGTRERNSIEEEQQENKEVNTPKGSTVSSVPNSGPKSTGVGASVAKLTTVNNQLNSRPMVSLNPTGLEGTKAWVTSTFCTKTNNTPANVTPVKTSLPEQNVTPTRKSNSALADEDSLDNAARIKAKKIWKHPRKFPEKEKKREEKEFNFMLVYNERTTLYD</sequence>
<proteinExistence type="predicted"/>
<feature type="compositionally biased region" description="Polar residues" evidence="1">
    <location>
        <begin position="392"/>
        <end position="413"/>
    </location>
</feature>
<protein>
    <recommendedName>
        <fullName evidence="4">DUF4283 domain-containing protein</fullName>
    </recommendedName>
</protein>
<evidence type="ECO:0000313" key="2">
    <source>
        <dbReference type="EMBL" id="WVZ95932.1"/>
    </source>
</evidence>
<gene>
    <name evidence="2" type="ORF">U9M48_041634</name>
</gene>